<dbReference type="Proteomes" id="UP000326759">
    <property type="component" value="Unassembled WGS sequence"/>
</dbReference>
<feature type="transmembrane region" description="Helical" evidence="1">
    <location>
        <begin position="84"/>
        <end position="105"/>
    </location>
</feature>
<feature type="non-terminal residue" evidence="2">
    <location>
        <position position="1"/>
    </location>
</feature>
<feature type="non-terminal residue" evidence="2">
    <location>
        <position position="120"/>
    </location>
</feature>
<protein>
    <submittedName>
        <fullName evidence="2">Uncharacterized protein</fullName>
    </submittedName>
</protein>
<sequence>QEEQSTLLYFELENEEVGTKTTQPKRSEFLMQYFGRFFLFLSVVKKSLLNNVLSESKPRRMSLKRNTGLKLLLQQSRAMMVKKVLFTILIPVMFLIMAMVILRNIPGINDSPPELILSSK</sequence>
<gene>
    <name evidence="2" type="ORF">Anas_06520</name>
</gene>
<evidence type="ECO:0000256" key="1">
    <source>
        <dbReference type="SAM" id="Phobius"/>
    </source>
</evidence>
<accession>A0A5N5ST94</accession>
<name>A0A5N5ST94_9CRUS</name>
<evidence type="ECO:0000313" key="3">
    <source>
        <dbReference type="Proteomes" id="UP000326759"/>
    </source>
</evidence>
<evidence type="ECO:0000313" key="2">
    <source>
        <dbReference type="EMBL" id="KAB7497433.1"/>
    </source>
</evidence>
<keyword evidence="3" id="KW-1185">Reference proteome</keyword>
<organism evidence="2 3">
    <name type="scientific">Armadillidium nasatum</name>
    <dbReference type="NCBI Taxonomy" id="96803"/>
    <lineage>
        <taxon>Eukaryota</taxon>
        <taxon>Metazoa</taxon>
        <taxon>Ecdysozoa</taxon>
        <taxon>Arthropoda</taxon>
        <taxon>Crustacea</taxon>
        <taxon>Multicrustacea</taxon>
        <taxon>Malacostraca</taxon>
        <taxon>Eumalacostraca</taxon>
        <taxon>Peracarida</taxon>
        <taxon>Isopoda</taxon>
        <taxon>Oniscidea</taxon>
        <taxon>Crinocheta</taxon>
        <taxon>Armadillidiidae</taxon>
        <taxon>Armadillidium</taxon>
    </lineage>
</organism>
<dbReference type="AlphaFoldDB" id="A0A5N5ST94"/>
<keyword evidence="1" id="KW-1133">Transmembrane helix</keyword>
<dbReference type="EMBL" id="SEYY01020283">
    <property type="protein sequence ID" value="KAB7497433.1"/>
    <property type="molecule type" value="Genomic_DNA"/>
</dbReference>
<comment type="caution">
    <text evidence="2">The sequence shown here is derived from an EMBL/GenBank/DDBJ whole genome shotgun (WGS) entry which is preliminary data.</text>
</comment>
<keyword evidence="1" id="KW-0472">Membrane</keyword>
<proteinExistence type="predicted"/>
<reference evidence="2 3" key="1">
    <citation type="journal article" date="2019" name="PLoS Biol.">
        <title>Sex chromosomes control vertical transmission of feminizing Wolbachia symbionts in an isopod.</title>
        <authorList>
            <person name="Becking T."/>
            <person name="Chebbi M.A."/>
            <person name="Giraud I."/>
            <person name="Moumen B."/>
            <person name="Laverre T."/>
            <person name="Caubet Y."/>
            <person name="Peccoud J."/>
            <person name="Gilbert C."/>
            <person name="Cordaux R."/>
        </authorList>
    </citation>
    <scope>NUCLEOTIDE SEQUENCE [LARGE SCALE GENOMIC DNA]</scope>
    <source>
        <strain evidence="2">ANa2</strain>
        <tissue evidence="2">Whole body excluding digestive tract and cuticle</tissue>
    </source>
</reference>
<keyword evidence="1" id="KW-0812">Transmembrane</keyword>